<dbReference type="Gene3D" id="3.40.50.1000">
    <property type="entry name" value="HAD superfamily/HAD-like"/>
    <property type="match status" value="1"/>
</dbReference>
<dbReference type="RefSeq" id="WP_256547102.1">
    <property type="nucleotide sequence ID" value="NZ_CP101809.1"/>
</dbReference>
<dbReference type="InterPro" id="IPR036412">
    <property type="entry name" value="HAD-like_sf"/>
</dbReference>
<organism evidence="3 4">
    <name type="scientific">Mycoplasmoides fastidiosum</name>
    <dbReference type="NCBI Taxonomy" id="92758"/>
    <lineage>
        <taxon>Bacteria</taxon>
        <taxon>Bacillati</taxon>
        <taxon>Mycoplasmatota</taxon>
        <taxon>Mycoplasmoidales</taxon>
        <taxon>Mycoplasmoidaceae</taxon>
        <taxon>Mycoplasmoides</taxon>
    </lineage>
</organism>
<dbReference type="InterPro" id="IPR023214">
    <property type="entry name" value="HAD_sf"/>
</dbReference>
<dbReference type="PANTHER" id="PTHR10000">
    <property type="entry name" value="PHOSPHOSERINE PHOSPHATASE"/>
    <property type="match status" value="1"/>
</dbReference>
<comment type="similarity">
    <text evidence="2">Belongs to the HAD-like hydrolase superfamily. Cof family.</text>
</comment>
<accession>A0ABU0LZS1</accession>
<keyword evidence="4" id="KW-1185">Reference proteome</keyword>
<dbReference type="NCBIfam" id="TIGR01484">
    <property type="entry name" value="HAD-SF-IIB"/>
    <property type="match status" value="1"/>
</dbReference>
<evidence type="ECO:0000256" key="2">
    <source>
        <dbReference type="ARBA" id="ARBA00034778"/>
    </source>
</evidence>
<evidence type="ECO:0000313" key="3">
    <source>
        <dbReference type="EMBL" id="MDQ0514208.1"/>
    </source>
</evidence>
<reference evidence="3" key="1">
    <citation type="submission" date="2023-07" db="EMBL/GenBank/DDBJ databases">
        <title>Genomic Encyclopedia of Type Strains, Phase IV (KMG-IV): sequencing the most valuable type-strain genomes for metagenomic binning, comparative biology and taxonomic classification.</title>
        <authorList>
            <person name="Goeker M."/>
        </authorList>
    </citation>
    <scope>NUCLEOTIDE SEQUENCE [LARGE SCALE GENOMIC DNA]</scope>
    <source>
        <strain evidence="3">DSM 21204</strain>
    </source>
</reference>
<comment type="caution">
    <text evidence="3">The sequence shown here is derived from an EMBL/GenBank/DDBJ whole genome shotgun (WGS) entry which is preliminary data.</text>
</comment>
<evidence type="ECO:0000256" key="1">
    <source>
        <dbReference type="ARBA" id="ARBA00001946"/>
    </source>
</evidence>
<comment type="cofactor">
    <cofactor evidence="1">
        <name>Mg(2+)</name>
        <dbReference type="ChEBI" id="CHEBI:18420"/>
    </cofactor>
</comment>
<dbReference type="Gene3D" id="3.30.1240.10">
    <property type="match status" value="1"/>
</dbReference>
<gene>
    <name evidence="3" type="ORF">J2Z62_000646</name>
</gene>
<dbReference type="PANTHER" id="PTHR10000:SF8">
    <property type="entry name" value="HAD SUPERFAMILY HYDROLASE-LIKE, TYPE 3"/>
    <property type="match status" value="1"/>
</dbReference>
<dbReference type="InterPro" id="IPR000150">
    <property type="entry name" value="Cof"/>
</dbReference>
<dbReference type="SUPFAM" id="SSF56784">
    <property type="entry name" value="HAD-like"/>
    <property type="match status" value="1"/>
</dbReference>
<evidence type="ECO:0000313" key="4">
    <source>
        <dbReference type="Proteomes" id="UP001240643"/>
    </source>
</evidence>
<proteinExistence type="inferred from homology"/>
<protein>
    <submittedName>
        <fullName evidence="3">Cof subfamily protein (Haloacid dehalogenase superfamily)</fullName>
    </submittedName>
</protein>
<dbReference type="Pfam" id="PF08282">
    <property type="entry name" value="Hydrolase_3"/>
    <property type="match status" value="1"/>
</dbReference>
<dbReference type="InterPro" id="IPR006379">
    <property type="entry name" value="HAD-SF_hydro_IIB"/>
</dbReference>
<dbReference type="NCBIfam" id="TIGR00099">
    <property type="entry name" value="Cof-subfamily"/>
    <property type="match status" value="1"/>
</dbReference>
<sequence length="271" mass="31209">MLKNIKYIYFDLDGTILDKNKTLRFNLIQKIIEIRNKYNIKFGLATGRHYAMVKYVAAKILPELPTITNNGASISYSDVKHIDLAVLSPLAVAGLVTFLQASRCDFFIYTSQRIYTNNQKNWRIRQLTESAIKNNLGPLMWKYYPLDHELISRENVLKILNCTPAKNQDISSYVQEHLPYVESTSSEADLLDLYNSSADKFYCIKYIMEEMDADMDELLYFGDNNNDYLCLKEIKHSVYVGKTNPNLSAVATYVTDSADQDGVLKFLEEHF</sequence>
<name>A0ABU0LZS1_9BACT</name>
<dbReference type="EMBL" id="JAUSWO010000001">
    <property type="protein sequence ID" value="MDQ0514208.1"/>
    <property type="molecule type" value="Genomic_DNA"/>
</dbReference>
<dbReference type="Proteomes" id="UP001240643">
    <property type="component" value="Unassembled WGS sequence"/>
</dbReference>